<feature type="region of interest" description="Disordered" evidence="1">
    <location>
        <begin position="46"/>
        <end position="67"/>
    </location>
</feature>
<sequence>MAAGLESALPVQWSIDQLVDFRMLQFKEQRLETSEDLARVTDPARAAVERMEQKPEAQGVRRKKMEASVPDQEDRLALLEAELTLVADCHMTLRGKVDELENRVGLQNFRILGCQRGLRVCMPQNTLH</sequence>
<gene>
    <name evidence="2" type="ORF">scyTo_0004065</name>
</gene>
<evidence type="ECO:0000256" key="1">
    <source>
        <dbReference type="SAM" id="MobiDB-lite"/>
    </source>
</evidence>
<evidence type="ECO:0000313" key="3">
    <source>
        <dbReference type="Proteomes" id="UP000288216"/>
    </source>
</evidence>
<keyword evidence="3" id="KW-1185">Reference proteome</keyword>
<evidence type="ECO:0000313" key="2">
    <source>
        <dbReference type="EMBL" id="GCB61224.1"/>
    </source>
</evidence>
<comment type="caution">
    <text evidence="2">The sequence shown here is derived from an EMBL/GenBank/DDBJ whole genome shotgun (WGS) entry which is preliminary data.</text>
</comment>
<reference evidence="2 3" key="1">
    <citation type="journal article" date="2018" name="Nat. Ecol. Evol.">
        <title>Shark genomes provide insights into elasmobranch evolution and the origin of vertebrates.</title>
        <authorList>
            <person name="Hara Y"/>
            <person name="Yamaguchi K"/>
            <person name="Onimaru K"/>
            <person name="Kadota M"/>
            <person name="Koyanagi M"/>
            <person name="Keeley SD"/>
            <person name="Tatsumi K"/>
            <person name="Tanaka K"/>
            <person name="Motone F"/>
            <person name="Kageyama Y"/>
            <person name="Nozu R"/>
            <person name="Adachi N"/>
            <person name="Nishimura O"/>
            <person name="Nakagawa R"/>
            <person name="Tanegashima C"/>
            <person name="Kiyatake I"/>
            <person name="Matsumoto R"/>
            <person name="Murakumo K"/>
            <person name="Nishida K"/>
            <person name="Terakita A"/>
            <person name="Kuratani S"/>
            <person name="Sato K"/>
            <person name="Hyodo S Kuraku.S."/>
        </authorList>
    </citation>
    <scope>NUCLEOTIDE SEQUENCE [LARGE SCALE GENOMIC DNA]</scope>
</reference>
<proteinExistence type="predicted"/>
<protein>
    <submittedName>
        <fullName evidence="2">Uncharacterized protein</fullName>
    </submittedName>
</protein>
<name>A0A401NK20_SCYTO</name>
<dbReference type="EMBL" id="BFAA01001169">
    <property type="protein sequence ID" value="GCB61224.1"/>
    <property type="molecule type" value="Genomic_DNA"/>
</dbReference>
<dbReference type="Proteomes" id="UP000288216">
    <property type="component" value="Unassembled WGS sequence"/>
</dbReference>
<organism evidence="2 3">
    <name type="scientific">Scyliorhinus torazame</name>
    <name type="common">Cloudy catshark</name>
    <name type="synonym">Catulus torazame</name>
    <dbReference type="NCBI Taxonomy" id="75743"/>
    <lineage>
        <taxon>Eukaryota</taxon>
        <taxon>Metazoa</taxon>
        <taxon>Chordata</taxon>
        <taxon>Craniata</taxon>
        <taxon>Vertebrata</taxon>
        <taxon>Chondrichthyes</taxon>
        <taxon>Elasmobranchii</taxon>
        <taxon>Galeomorphii</taxon>
        <taxon>Galeoidea</taxon>
        <taxon>Carcharhiniformes</taxon>
        <taxon>Scyliorhinidae</taxon>
        <taxon>Scyliorhinus</taxon>
    </lineage>
</organism>
<dbReference type="AlphaFoldDB" id="A0A401NK20"/>
<accession>A0A401NK20</accession>